<dbReference type="Proteomes" id="UP000593576">
    <property type="component" value="Unassembled WGS sequence"/>
</dbReference>
<evidence type="ECO:0000313" key="1">
    <source>
        <dbReference type="EMBL" id="MBA0860701.1"/>
    </source>
</evidence>
<comment type="caution">
    <text evidence="1">The sequence shown here is derived from an EMBL/GenBank/DDBJ whole genome shotgun (WGS) entry which is preliminary data.</text>
</comment>
<keyword evidence="2" id="KW-1185">Reference proteome</keyword>
<organism evidence="1 2">
    <name type="scientific">Gossypium schwendimanii</name>
    <name type="common">Cotton</name>
    <dbReference type="NCBI Taxonomy" id="34291"/>
    <lineage>
        <taxon>Eukaryota</taxon>
        <taxon>Viridiplantae</taxon>
        <taxon>Streptophyta</taxon>
        <taxon>Embryophyta</taxon>
        <taxon>Tracheophyta</taxon>
        <taxon>Spermatophyta</taxon>
        <taxon>Magnoliopsida</taxon>
        <taxon>eudicotyledons</taxon>
        <taxon>Gunneridae</taxon>
        <taxon>Pentapetalae</taxon>
        <taxon>rosids</taxon>
        <taxon>malvids</taxon>
        <taxon>Malvales</taxon>
        <taxon>Malvaceae</taxon>
        <taxon>Malvoideae</taxon>
        <taxon>Gossypium</taxon>
    </lineage>
</organism>
<accession>A0A7J9LPV6</accession>
<dbReference type="OrthoDB" id="1704689at2759"/>
<proteinExistence type="predicted"/>
<reference evidence="1 2" key="1">
    <citation type="journal article" date="2019" name="Genome Biol. Evol.">
        <title>Insights into the evolution of the New World diploid cottons (Gossypium, subgenus Houzingenia) based on genome sequencing.</title>
        <authorList>
            <person name="Grover C.E."/>
            <person name="Arick M.A. 2nd"/>
            <person name="Thrash A."/>
            <person name="Conover J.L."/>
            <person name="Sanders W.S."/>
            <person name="Peterson D.G."/>
            <person name="Frelichowski J.E."/>
            <person name="Scheffler J.A."/>
            <person name="Scheffler B.E."/>
            <person name="Wendel J.F."/>
        </authorList>
    </citation>
    <scope>NUCLEOTIDE SEQUENCE [LARGE SCALE GENOMIC DNA]</scope>
    <source>
        <strain evidence="1">1</strain>
        <tissue evidence="1">Leaf</tissue>
    </source>
</reference>
<evidence type="ECO:0000313" key="2">
    <source>
        <dbReference type="Proteomes" id="UP000593576"/>
    </source>
</evidence>
<name>A0A7J9LPV6_GOSSC</name>
<protein>
    <submittedName>
        <fullName evidence="1">Uncharacterized protein</fullName>
    </submittedName>
</protein>
<gene>
    <name evidence="1" type="ORF">Goshw_020303</name>
</gene>
<dbReference type="AlphaFoldDB" id="A0A7J9LPV6"/>
<dbReference type="EMBL" id="JABFAF010000007">
    <property type="protein sequence ID" value="MBA0860701.1"/>
    <property type="molecule type" value="Genomic_DNA"/>
</dbReference>
<sequence>MFIAFFSFFVALAMTHRFLLDSLYSSYKFFKASSRCGTNSLMLICEFSTKL</sequence>